<evidence type="ECO:0000313" key="2">
    <source>
        <dbReference type="EMBL" id="BAT27392.1"/>
    </source>
</evidence>
<proteinExistence type="predicted"/>
<keyword evidence="1" id="KW-0472">Membrane</keyword>
<reference evidence="2" key="1">
    <citation type="journal article" date="2015" name="Proc. Natl. Acad. Sci. U.S.A.">
        <title>Bacterial clade with the ribosomal RNA operon on a small plasmid rather than the chromosome.</title>
        <authorList>
            <person name="Anda M."/>
            <person name="Ohtsubo Y."/>
            <person name="Okubo T."/>
            <person name="Sugawara M."/>
            <person name="Nagata Y."/>
            <person name="Tsuda M."/>
            <person name="Minamisawa K."/>
            <person name="Mitsui H."/>
        </authorList>
    </citation>
    <scope>NUCLEOTIDE SEQUENCE</scope>
    <source>
        <strain evidence="2">JCM 14755</strain>
    </source>
</reference>
<dbReference type="EMBL" id="LC066375">
    <property type="protein sequence ID" value="BAT27392.1"/>
    <property type="molecule type" value="Genomic_DNA"/>
</dbReference>
<keyword evidence="1" id="KW-0812">Transmembrane</keyword>
<dbReference type="RefSeq" id="WP_157070152.1">
    <property type="nucleotide sequence ID" value="NZ_BBWR01000012.1"/>
</dbReference>
<evidence type="ECO:0000256" key="1">
    <source>
        <dbReference type="SAM" id="Phobius"/>
    </source>
</evidence>
<feature type="transmembrane region" description="Helical" evidence="1">
    <location>
        <begin position="20"/>
        <end position="42"/>
    </location>
</feature>
<accession>A0A0P0Z0C0</accession>
<dbReference type="AlphaFoldDB" id="A0A0P0Z0C0"/>
<protein>
    <submittedName>
        <fullName evidence="2">Uncharacterized protein</fullName>
    </submittedName>
</protein>
<organism evidence="2">
    <name type="scientific">Aureimonas frigidaquae</name>
    <dbReference type="NCBI Taxonomy" id="424757"/>
    <lineage>
        <taxon>Bacteria</taxon>
        <taxon>Pseudomonadati</taxon>
        <taxon>Pseudomonadota</taxon>
        <taxon>Alphaproteobacteria</taxon>
        <taxon>Hyphomicrobiales</taxon>
        <taxon>Aurantimonadaceae</taxon>
        <taxon>Aureimonas</taxon>
    </lineage>
</organism>
<name>A0A0P0Z0C0_9HYPH</name>
<keyword evidence="1" id="KW-1133">Transmembrane helix</keyword>
<dbReference type="OrthoDB" id="7065374at2"/>
<sequence length="174" mass="19165">MPYWPQVKAFLDVVGYVSTAVVLVGALYGGYLIFSGFVPVLIRLGNGLTKRKIAIFAKGDALSSLTALFEDSDLFDVKNVVPITDVHDIGRAEKASIFLVHWPDWTENIPQILSRKGDRTALIIYAPQGRGLVSNEVIAELEKHRNVVLANLRGRLLNDVVTSLITTGYEKAKN</sequence>